<accession>A0ABP1S1U3</accession>
<keyword evidence="4" id="KW-1185">Reference proteome</keyword>
<feature type="compositionally biased region" description="Low complexity" evidence="1">
    <location>
        <begin position="265"/>
        <end position="281"/>
    </location>
</feature>
<feature type="region of interest" description="Disordered" evidence="1">
    <location>
        <begin position="265"/>
        <end position="284"/>
    </location>
</feature>
<comment type="caution">
    <text evidence="3">The sequence shown here is derived from an EMBL/GenBank/DDBJ whole genome shotgun (WGS) entry which is preliminary data.</text>
</comment>
<dbReference type="EMBL" id="CAXLJM020000141">
    <property type="protein sequence ID" value="CAL8140899.1"/>
    <property type="molecule type" value="Genomic_DNA"/>
</dbReference>
<feature type="compositionally biased region" description="Low complexity" evidence="1">
    <location>
        <begin position="740"/>
        <end position="759"/>
    </location>
</feature>
<keyword evidence="2" id="KW-0732">Signal</keyword>
<evidence type="ECO:0000256" key="1">
    <source>
        <dbReference type="SAM" id="MobiDB-lite"/>
    </source>
</evidence>
<evidence type="ECO:0000313" key="4">
    <source>
        <dbReference type="Proteomes" id="UP001642540"/>
    </source>
</evidence>
<sequence length="807" mass="91088">MEINQFPTFILALAMVFLQVAIANTRNSIDSLTMKILSATLDVDNGNIPNEWTISPFQQGRMEYYSSSLEFLEGGENTPWPNFCAETFAQLPEPPSLREVTGIWVSCEAGDEEQIISYTARQLEGFRTLNVSYYLHNTAILRLTVSRNCYDYSTIETESNCEFVPYQNSGDWQQLSYLQNENTESKSFTRFTIEMISRAVGDYVLVDKVDASVYLDCGEEDPVNCPRPTTPLMTSTTTSSTIAPSITTPVVSSSTFRSTPIITTTTTRSTSISTSPTSTFPPELPKNITLETKYENNTGWKIPKDIIPKWFEYYNSTTIFNSEAQNQQRCASIGQNFESLSEVDGVWVACQDPELPIDCAVSVSSPCHPLLHYDTGTSQTSRLKTIKLSFALYGMALLRLSIGDKCIDFSYREDPFSLCEFSQVSPTTRADGWVLTQFSFDPYENVAFESFTLELIARFANDVVLLDKVEATEYLFCGPDISCQTTTRTTTTPPPIIITELPTTTFQPENRTLFLDSSDFIEDNKSWNFPCTSAFPRWLEYYRDSYDFLTNTFIFNSCSYQFSLEQVNTSLLDYANGLWVACKDPDLPWDECVISSRAPCHPFIRLGSDQLYPHEAIGSIEIAYFLYGNGAIRLNLYGGKCIEYSQAEDINSLCEFVQASSNPENEWQMIYYEPENNYWIRDFQIDLIAKDDHDFVLIDKVAANIYKVCDYTPAGCSDFTTQRTETTTGKMTTDDDDFTSKSTSTSQEPSTETITETEETSVTYGNVTIPSTSTTTSNSGISLYTPIYSQFAVYTCIYVFVCIIKLF</sequence>
<name>A0ABP1S1U3_9HEXA</name>
<proteinExistence type="predicted"/>
<dbReference type="Proteomes" id="UP001642540">
    <property type="component" value="Unassembled WGS sequence"/>
</dbReference>
<feature type="signal peptide" evidence="2">
    <location>
        <begin position="1"/>
        <end position="23"/>
    </location>
</feature>
<evidence type="ECO:0000313" key="3">
    <source>
        <dbReference type="EMBL" id="CAL8140899.1"/>
    </source>
</evidence>
<evidence type="ECO:0008006" key="5">
    <source>
        <dbReference type="Google" id="ProtNLM"/>
    </source>
</evidence>
<feature type="chain" id="PRO_5045042168" description="MAM domain-containing protein" evidence="2">
    <location>
        <begin position="24"/>
        <end position="807"/>
    </location>
</feature>
<organism evidence="3 4">
    <name type="scientific">Orchesella dallaii</name>
    <dbReference type="NCBI Taxonomy" id="48710"/>
    <lineage>
        <taxon>Eukaryota</taxon>
        <taxon>Metazoa</taxon>
        <taxon>Ecdysozoa</taxon>
        <taxon>Arthropoda</taxon>
        <taxon>Hexapoda</taxon>
        <taxon>Collembola</taxon>
        <taxon>Entomobryomorpha</taxon>
        <taxon>Entomobryoidea</taxon>
        <taxon>Orchesellidae</taxon>
        <taxon>Orchesellinae</taxon>
        <taxon>Orchesella</taxon>
    </lineage>
</organism>
<reference evidence="3 4" key="1">
    <citation type="submission" date="2024-08" db="EMBL/GenBank/DDBJ databases">
        <authorList>
            <person name="Cucini C."/>
            <person name="Frati F."/>
        </authorList>
    </citation>
    <scope>NUCLEOTIDE SEQUENCE [LARGE SCALE GENOMIC DNA]</scope>
</reference>
<evidence type="ECO:0000256" key="2">
    <source>
        <dbReference type="SAM" id="SignalP"/>
    </source>
</evidence>
<gene>
    <name evidence="3" type="ORF">ODALV1_LOCUS28478</name>
</gene>
<feature type="region of interest" description="Disordered" evidence="1">
    <location>
        <begin position="727"/>
        <end position="759"/>
    </location>
</feature>
<protein>
    <recommendedName>
        <fullName evidence="5">MAM domain-containing protein</fullName>
    </recommendedName>
</protein>